<evidence type="ECO:0000313" key="1">
    <source>
        <dbReference type="EMBL" id="KAI0499713.1"/>
    </source>
</evidence>
<reference evidence="1" key="1">
    <citation type="journal article" date="2022" name="Front. Genet.">
        <title>Chromosome-Scale Assembly of the Dendrobium nobile Genome Provides Insights Into the Molecular Mechanism of the Biosynthesis of the Medicinal Active Ingredient of Dendrobium.</title>
        <authorList>
            <person name="Xu Q."/>
            <person name="Niu S.-C."/>
            <person name="Li K.-L."/>
            <person name="Zheng P.-J."/>
            <person name="Zhang X.-J."/>
            <person name="Jia Y."/>
            <person name="Liu Y."/>
            <person name="Niu Y.-X."/>
            <person name="Yu L.-H."/>
            <person name="Chen D.-F."/>
            <person name="Zhang G.-Q."/>
        </authorList>
    </citation>
    <scope>NUCLEOTIDE SEQUENCE</scope>
    <source>
        <tissue evidence="1">Leaf</tissue>
    </source>
</reference>
<comment type="caution">
    <text evidence="1">The sequence shown here is derived from an EMBL/GenBank/DDBJ whole genome shotgun (WGS) entry which is preliminary data.</text>
</comment>
<sequence length="56" mass="6402">MIFGSGIRIGIYSTVIYNVSVSQSCSFFYDFVLRAVIRLFLLCFGVGRIKLYIIIK</sequence>
<name>A0A8T3ATD5_DENNO</name>
<keyword evidence="2" id="KW-1185">Reference proteome</keyword>
<proteinExistence type="predicted"/>
<evidence type="ECO:0000313" key="2">
    <source>
        <dbReference type="Proteomes" id="UP000829196"/>
    </source>
</evidence>
<protein>
    <submittedName>
        <fullName evidence="1">Uncharacterized protein</fullName>
    </submittedName>
</protein>
<dbReference type="Proteomes" id="UP000829196">
    <property type="component" value="Unassembled WGS sequence"/>
</dbReference>
<accession>A0A8T3ATD5</accession>
<dbReference type="AlphaFoldDB" id="A0A8T3ATD5"/>
<gene>
    <name evidence="1" type="ORF">KFK09_017921</name>
</gene>
<organism evidence="1 2">
    <name type="scientific">Dendrobium nobile</name>
    <name type="common">Orchid</name>
    <dbReference type="NCBI Taxonomy" id="94219"/>
    <lineage>
        <taxon>Eukaryota</taxon>
        <taxon>Viridiplantae</taxon>
        <taxon>Streptophyta</taxon>
        <taxon>Embryophyta</taxon>
        <taxon>Tracheophyta</taxon>
        <taxon>Spermatophyta</taxon>
        <taxon>Magnoliopsida</taxon>
        <taxon>Liliopsida</taxon>
        <taxon>Asparagales</taxon>
        <taxon>Orchidaceae</taxon>
        <taxon>Epidendroideae</taxon>
        <taxon>Malaxideae</taxon>
        <taxon>Dendrobiinae</taxon>
        <taxon>Dendrobium</taxon>
    </lineage>
</organism>
<dbReference type="EMBL" id="JAGYWB010000013">
    <property type="protein sequence ID" value="KAI0499713.1"/>
    <property type="molecule type" value="Genomic_DNA"/>
</dbReference>